<accession>A0A2S1R6H2</accession>
<feature type="transmembrane region" description="Helical" evidence="1">
    <location>
        <begin position="23"/>
        <end position="44"/>
    </location>
</feature>
<sequence length="200" mass="20422">MTGPSSPGVVRSSDRVPGTAPRAAGTLLAVVSPFVATLALWAVAAPRSELLSVGDGRGLRLADSGADGGSQLLTLIVLIGFATVCAVLALWHRHPRLRRPGGVPALALVPGLAAATAAMAATPLADVLAAPPEDAPYGQVVRQAPAAGELFYDRMIYGLSGPAWDWFPPGVGWLALGTMIAAFTVAALAYLSPSTDLDDF</sequence>
<gene>
    <name evidence="2" type="ORF">A6035_06615</name>
</gene>
<evidence type="ECO:0000313" key="2">
    <source>
        <dbReference type="EMBL" id="AWH91886.1"/>
    </source>
</evidence>
<feature type="transmembrane region" description="Helical" evidence="1">
    <location>
        <begin position="103"/>
        <end position="125"/>
    </location>
</feature>
<reference evidence="2 3" key="1">
    <citation type="submission" date="2016-04" db="EMBL/GenBank/DDBJ databases">
        <title>Complete genome sequence of Dietzia lutea YIM 80766T, a strain isolated from desert soil in Egypt.</title>
        <authorList>
            <person name="Zhao J."/>
            <person name="Hu B."/>
            <person name="Geng S."/>
            <person name="Nie Y."/>
            <person name="Tang Y."/>
        </authorList>
    </citation>
    <scope>NUCLEOTIDE SEQUENCE [LARGE SCALE GENOMIC DNA]</scope>
    <source>
        <strain evidence="2 3">YIM 80766</strain>
    </source>
</reference>
<evidence type="ECO:0000313" key="3">
    <source>
        <dbReference type="Proteomes" id="UP000244928"/>
    </source>
</evidence>
<feature type="transmembrane region" description="Helical" evidence="1">
    <location>
        <begin position="171"/>
        <end position="191"/>
    </location>
</feature>
<keyword evidence="1" id="KW-0812">Transmembrane</keyword>
<dbReference type="RefSeq" id="WP_108847146.1">
    <property type="nucleotide sequence ID" value="NZ_CP015449.1"/>
</dbReference>
<dbReference type="KEGG" id="dlu:A6035_06615"/>
<dbReference type="EMBL" id="CP015449">
    <property type="protein sequence ID" value="AWH91886.1"/>
    <property type="molecule type" value="Genomic_DNA"/>
</dbReference>
<dbReference type="Proteomes" id="UP000244928">
    <property type="component" value="Chromosome"/>
</dbReference>
<feature type="transmembrane region" description="Helical" evidence="1">
    <location>
        <begin position="72"/>
        <end position="91"/>
    </location>
</feature>
<keyword evidence="1" id="KW-1133">Transmembrane helix</keyword>
<dbReference type="AlphaFoldDB" id="A0A2S1R6H2"/>
<keyword evidence="1" id="KW-0472">Membrane</keyword>
<evidence type="ECO:0000256" key="1">
    <source>
        <dbReference type="SAM" id="Phobius"/>
    </source>
</evidence>
<keyword evidence="3" id="KW-1185">Reference proteome</keyword>
<organism evidence="2 3">
    <name type="scientific">Dietzia lutea</name>
    <dbReference type="NCBI Taxonomy" id="546160"/>
    <lineage>
        <taxon>Bacteria</taxon>
        <taxon>Bacillati</taxon>
        <taxon>Actinomycetota</taxon>
        <taxon>Actinomycetes</taxon>
        <taxon>Mycobacteriales</taxon>
        <taxon>Dietziaceae</taxon>
        <taxon>Dietzia</taxon>
    </lineage>
</organism>
<proteinExistence type="predicted"/>
<protein>
    <submittedName>
        <fullName evidence="2">Uncharacterized protein</fullName>
    </submittedName>
</protein>
<name>A0A2S1R6H2_9ACTN</name>